<dbReference type="AlphaFoldDB" id="J9EAB3"/>
<comment type="caution">
    <text evidence="1">The sequence shown here is derived from an EMBL/GenBank/DDBJ whole genome shotgun (WGS) entry which is preliminary data.</text>
</comment>
<name>J9EAB3_WUCBA</name>
<dbReference type="Proteomes" id="UP000004810">
    <property type="component" value="Unassembled WGS sequence"/>
</dbReference>
<proteinExistence type="predicted"/>
<protein>
    <submittedName>
        <fullName evidence="1">Uncharacterized protein</fullName>
    </submittedName>
</protein>
<accession>J9EAB3</accession>
<gene>
    <name evidence="1" type="ORF">WUBG_16762</name>
</gene>
<evidence type="ECO:0000313" key="1">
    <source>
        <dbReference type="EMBL" id="EJW72329.1"/>
    </source>
</evidence>
<evidence type="ECO:0000313" key="2">
    <source>
        <dbReference type="Proteomes" id="UP000004810"/>
    </source>
</evidence>
<organism evidence="1 2">
    <name type="scientific">Wuchereria bancrofti</name>
    <dbReference type="NCBI Taxonomy" id="6293"/>
    <lineage>
        <taxon>Eukaryota</taxon>
        <taxon>Metazoa</taxon>
        <taxon>Ecdysozoa</taxon>
        <taxon>Nematoda</taxon>
        <taxon>Chromadorea</taxon>
        <taxon>Rhabditida</taxon>
        <taxon>Spirurina</taxon>
        <taxon>Spiruromorpha</taxon>
        <taxon>Filarioidea</taxon>
        <taxon>Onchocercidae</taxon>
        <taxon>Wuchereria</taxon>
    </lineage>
</organism>
<reference evidence="2" key="1">
    <citation type="submission" date="2012-08" db="EMBL/GenBank/DDBJ databases">
        <title>The Genome Sequence of Wuchereria bancrofti.</title>
        <authorList>
            <person name="Nutman T.B."/>
            <person name="Fink D.L."/>
            <person name="Russ C."/>
            <person name="Young S."/>
            <person name="Zeng Q."/>
            <person name="Koehrsen M."/>
            <person name="Alvarado L."/>
            <person name="Berlin A."/>
            <person name="Chapman S.B."/>
            <person name="Chen Z."/>
            <person name="Freedman E."/>
            <person name="Gellesch M."/>
            <person name="Goldberg J."/>
            <person name="Griggs A."/>
            <person name="Gujja S."/>
            <person name="Heilman E.R."/>
            <person name="Heiman D."/>
            <person name="Hepburn T."/>
            <person name="Howarth C."/>
            <person name="Jen D."/>
            <person name="Larson L."/>
            <person name="Lewis B."/>
            <person name="Mehta T."/>
            <person name="Park D."/>
            <person name="Pearson M."/>
            <person name="Roberts A."/>
            <person name="Saif S."/>
            <person name="Shea T."/>
            <person name="Shenoy N."/>
            <person name="Sisk P."/>
            <person name="Stolte C."/>
            <person name="Sykes S."/>
            <person name="Walk T."/>
            <person name="White J."/>
            <person name="Yandava C."/>
            <person name="Haas B."/>
            <person name="Henn M.R."/>
            <person name="Nusbaum C."/>
            <person name="Birren B."/>
        </authorList>
    </citation>
    <scope>NUCLEOTIDE SEQUENCE [LARGE SCALE GENOMIC DNA]</scope>
    <source>
        <strain evidence="2">NA</strain>
    </source>
</reference>
<sequence length="68" mass="7539">MVQLQSQSAPSYSLGPFNEIERKGSVVVQASDVNLIWAALSVYGRFFGKPIALHFNSVDRKVSERQSP</sequence>
<dbReference type="EMBL" id="ADBV01016411">
    <property type="protein sequence ID" value="EJW72329.1"/>
    <property type="molecule type" value="Genomic_DNA"/>
</dbReference>